<gene>
    <name evidence="3" type="ORF">CHIRRI_LOCUS6031</name>
</gene>
<reference evidence="3" key="1">
    <citation type="submission" date="2022-01" db="EMBL/GenBank/DDBJ databases">
        <authorList>
            <person name="King R."/>
        </authorList>
    </citation>
    <scope>NUCLEOTIDE SEQUENCE</scope>
</reference>
<keyword evidence="2" id="KW-0732">Signal</keyword>
<organism evidence="3 4">
    <name type="scientific">Chironomus riparius</name>
    <dbReference type="NCBI Taxonomy" id="315576"/>
    <lineage>
        <taxon>Eukaryota</taxon>
        <taxon>Metazoa</taxon>
        <taxon>Ecdysozoa</taxon>
        <taxon>Arthropoda</taxon>
        <taxon>Hexapoda</taxon>
        <taxon>Insecta</taxon>
        <taxon>Pterygota</taxon>
        <taxon>Neoptera</taxon>
        <taxon>Endopterygota</taxon>
        <taxon>Diptera</taxon>
        <taxon>Nematocera</taxon>
        <taxon>Chironomoidea</taxon>
        <taxon>Chironomidae</taxon>
        <taxon>Chironominae</taxon>
        <taxon>Chironomus</taxon>
    </lineage>
</organism>
<sequence>MKFIFFVLFVIQVAFAQNLSLPIPEISQEDANALHSAFVKLFSDGAVINDFAFKLEQRNGLDDQTINNIANVVVKEVSDYITSIATTLPNSEQFVNAVVSAIQEFDVLQNLLNKEGYNDAGIFAYVLVGIYNDVVLTLKTMAEPFISSIRELKGNTIAPPKPTVKPDPAAIETFKASLTKIHQNAMKIAEQVESSKLINQNSLTETSGIVQKIDNLIQNILHTLDPTVAVDVKAFINDFFAQIITIMDIYEEYKGIDETKIMMQLARNAYKSAISSFYKLELQAEQLQNAAPAVPERDNFNGIPPPPPNTEQEASVQVNPPSIPVGIHTAQAGSTDQSIQIVQQLKQKTDRDMELLMTLVKAVKDRNGKEDLLFVSTFVQTLQHLKNLAQSSYANQPAVNAQISKIFDAIFVDIAEWDKILKEGNQNIETAFAELVPKIFRDILNFFYAAAVNNVQGRP</sequence>
<feature type="region of interest" description="Disordered" evidence="1">
    <location>
        <begin position="291"/>
        <end position="319"/>
    </location>
</feature>
<feature type="signal peptide" evidence="2">
    <location>
        <begin position="1"/>
        <end position="16"/>
    </location>
</feature>
<reference evidence="3" key="2">
    <citation type="submission" date="2022-10" db="EMBL/GenBank/DDBJ databases">
        <authorList>
            <consortium name="ENA_rothamsted_submissions"/>
            <consortium name="culmorum"/>
            <person name="King R."/>
        </authorList>
    </citation>
    <scope>NUCLEOTIDE SEQUENCE</scope>
</reference>
<keyword evidence="4" id="KW-1185">Reference proteome</keyword>
<feature type="chain" id="PRO_5040346122" evidence="2">
    <location>
        <begin position="17"/>
        <end position="459"/>
    </location>
</feature>
<evidence type="ECO:0000256" key="2">
    <source>
        <dbReference type="SAM" id="SignalP"/>
    </source>
</evidence>
<accession>A0A9N9WNY8</accession>
<dbReference type="Proteomes" id="UP001153620">
    <property type="component" value="Chromosome 2"/>
</dbReference>
<evidence type="ECO:0000313" key="3">
    <source>
        <dbReference type="EMBL" id="CAG9803130.1"/>
    </source>
</evidence>
<dbReference type="EMBL" id="OU895878">
    <property type="protein sequence ID" value="CAG9803130.1"/>
    <property type="molecule type" value="Genomic_DNA"/>
</dbReference>
<protein>
    <submittedName>
        <fullName evidence="3">Uncharacterized protein</fullName>
    </submittedName>
</protein>
<name>A0A9N9WNY8_9DIPT</name>
<evidence type="ECO:0000313" key="4">
    <source>
        <dbReference type="Proteomes" id="UP001153620"/>
    </source>
</evidence>
<proteinExistence type="predicted"/>
<evidence type="ECO:0000256" key="1">
    <source>
        <dbReference type="SAM" id="MobiDB-lite"/>
    </source>
</evidence>
<feature type="compositionally biased region" description="Polar residues" evidence="1">
    <location>
        <begin position="310"/>
        <end position="319"/>
    </location>
</feature>
<dbReference type="AlphaFoldDB" id="A0A9N9WNY8"/>